<dbReference type="PANTHER" id="PTHR16160:SF1">
    <property type="entry name" value="FERMITIN FAMILY HOMOLOG 3"/>
    <property type="match status" value="1"/>
</dbReference>
<protein>
    <recommendedName>
        <fullName evidence="5">Fermitin family member 3b</fullName>
    </recommendedName>
</protein>
<keyword evidence="4" id="KW-1185">Reference proteome</keyword>
<reference evidence="3 4" key="1">
    <citation type="submission" date="2021-06" db="EMBL/GenBank/DDBJ databases">
        <authorList>
            <person name="Palmer J.M."/>
        </authorList>
    </citation>
    <scope>NUCLEOTIDE SEQUENCE [LARGE SCALE GENOMIC DNA]</scope>
    <source>
        <strain evidence="3 4">GA_2019</strain>
        <tissue evidence="3">Muscle</tissue>
    </source>
</reference>
<dbReference type="Pfam" id="PF00373">
    <property type="entry name" value="FERM_M"/>
    <property type="match status" value="1"/>
</dbReference>
<gene>
    <name evidence="3" type="ORF">GOODEAATRI_002103</name>
</gene>
<comment type="caution">
    <text evidence="3">The sequence shown here is derived from an EMBL/GenBank/DDBJ whole genome shotgun (WGS) entry which is preliminary data.</text>
</comment>
<dbReference type="SUPFAM" id="SSF50729">
    <property type="entry name" value="PH domain-like"/>
    <property type="match status" value="2"/>
</dbReference>
<evidence type="ECO:0000313" key="3">
    <source>
        <dbReference type="EMBL" id="MEQ2187194.1"/>
    </source>
</evidence>
<dbReference type="PANTHER" id="PTHR16160">
    <property type="entry name" value="FERMITIN 2-RELATED"/>
    <property type="match status" value="1"/>
</dbReference>
<evidence type="ECO:0000259" key="1">
    <source>
        <dbReference type="Pfam" id="PF00169"/>
    </source>
</evidence>
<organism evidence="3 4">
    <name type="scientific">Goodea atripinnis</name>
    <dbReference type="NCBI Taxonomy" id="208336"/>
    <lineage>
        <taxon>Eukaryota</taxon>
        <taxon>Metazoa</taxon>
        <taxon>Chordata</taxon>
        <taxon>Craniata</taxon>
        <taxon>Vertebrata</taxon>
        <taxon>Euteleostomi</taxon>
        <taxon>Actinopterygii</taxon>
        <taxon>Neopterygii</taxon>
        <taxon>Teleostei</taxon>
        <taxon>Neoteleostei</taxon>
        <taxon>Acanthomorphata</taxon>
        <taxon>Ovalentaria</taxon>
        <taxon>Atherinomorphae</taxon>
        <taxon>Cyprinodontiformes</taxon>
        <taxon>Goodeidae</taxon>
        <taxon>Goodea</taxon>
    </lineage>
</organism>
<dbReference type="Proteomes" id="UP001476798">
    <property type="component" value="Unassembled WGS sequence"/>
</dbReference>
<proteinExistence type="predicted"/>
<name>A0ABV0PUM7_9TELE</name>
<dbReference type="InterPro" id="IPR001849">
    <property type="entry name" value="PH_domain"/>
</dbReference>
<dbReference type="InterPro" id="IPR037843">
    <property type="entry name" value="Kindlin/fermitin"/>
</dbReference>
<dbReference type="Gene3D" id="2.30.29.30">
    <property type="entry name" value="Pleckstrin-homology domain (PH domain)/Phosphotyrosine-binding domain (PTB)"/>
    <property type="match status" value="2"/>
</dbReference>
<feature type="domain" description="FERM central" evidence="2">
    <location>
        <begin position="171"/>
        <end position="280"/>
    </location>
</feature>
<sequence length="383" mass="43178">MPAHFADSEQMEAVYKMLSVTQPPPAPEVIAKQYRPASVVDKAHINGRPKRLTLKGYKQYWFKFQDTSISYFKSKEESIGEPIQQINLKGCEVAPDVNVAAQKFLIRLLIPAPEGMNEVYLRCENVRPNISFIALCATSCLFICVSPTQLCPQAHLSHFPPSVVYVLQEQQYAQWMAGCRLASKGKSLADSSFQSEIQSIRSFLAMQKTNSGSSNNAAASDESINTHSLVSPRYHKKYKPKQLTPRILDAYQNIAQLSLTDALMRFLQIWQALPDFGHSYVVVRFKGSRKDEVLGIAPNRLIRIDLGVGDVVKTWRYNNMKQWNMAIEFEGNVNIAFGCVTADCKIVHEFIGGYIFMSTRSREKSDTLNEELFHKLTGGHEAL</sequence>
<dbReference type="EMBL" id="JAHRIO010090032">
    <property type="protein sequence ID" value="MEQ2187194.1"/>
    <property type="molecule type" value="Genomic_DNA"/>
</dbReference>
<evidence type="ECO:0000259" key="2">
    <source>
        <dbReference type="Pfam" id="PF00373"/>
    </source>
</evidence>
<evidence type="ECO:0008006" key="5">
    <source>
        <dbReference type="Google" id="ProtNLM"/>
    </source>
</evidence>
<feature type="domain" description="PH" evidence="1">
    <location>
        <begin position="55"/>
        <end position="125"/>
    </location>
</feature>
<dbReference type="Pfam" id="PF00169">
    <property type="entry name" value="PH"/>
    <property type="match status" value="1"/>
</dbReference>
<evidence type="ECO:0000313" key="4">
    <source>
        <dbReference type="Proteomes" id="UP001476798"/>
    </source>
</evidence>
<dbReference type="InterPro" id="IPR019748">
    <property type="entry name" value="FERM_central"/>
</dbReference>
<accession>A0ABV0PUM7</accession>
<dbReference type="InterPro" id="IPR011993">
    <property type="entry name" value="PH-like_dom_sf"/>
</dbReference>